<keyword evidence="2" id="KW-1185">Reference proteome</keyword>
<protein>
    <submittedName>
        <fullName evidence="1">Uncharacterized protein</fullName>
    </submittedName>
</protein>
<organism evidence="1 2">
    <name type="scientific">Sphagnum jensenii</name>
    <dbReference type="NCBI Taxonomy" id="128206"/>
    <lineage>
        <taxon>Eukaryota</taxon>
        <taxon>Viridiplantae</taxon>
        <taxon>Streptophyta</taxon>
        <taxon>Embryophyta</taxon>
        <taxon>Bryophyta</taxon>
        <taxon>Sphagnophytina</taxon>
        <taxon>Sphagnopsida</taxon>
        <taxon>Sphagnales</taxon>
        <taxon>Sphagnaceae</taxon>
        <taxon>Sphagnum</taxon>
    </lineage>
</organism>
<reference evidence="1" key="1">
    <citation type="submission" date="2024-03" db="EMBL/GenBank/DDBJ databases">
        <authorList>
            <consortium name="ELIXIR-Norway"/>
            <consortium name="Elixir Norway"/>
        </authorList>
    </citation>
    <scope>NUCLEOTIDE SEQUENCE</scope>
</reference>
<gene>
    <name evidence="1" type="ORF">CSSPJE1EN2_LOCUS19192</name>
</gene>
<sequence>MSHAFRRAKDRRKRSSLQSFWSSGIVDLDLCRGRLRVGESRAAEASELSLQLGVRLGAEMEDGHGKGLRC</sequence>
<evidence type="ECO:0000313" key="1">
    <source>
        <dbReference type="EMBL" id="CAK9877150.1"/>
    </source>
</evidence>
<proteinExistence type="predicted"/>
<name>A0ABP1BMX4_9BRYO</name>
<accession>A0ABP1BMX4</accession>
<dbReference type="EMBL" id="OZ023706">
    <property type="protein sequence ID" value="CAK9877150.1"/>
    <property type="molecule type" value="Genomic_DNA"/>
</dbReference>
<dbReference type="Proteomes" id="UP001497522">
    <property type="component" value="Chromosome 5"/>
</dbReference>
<evidence type="ECO:0000313" key="2">
    <source>
        <dbReference type="Proteomes" id="UP001497522"/>
    </source>
</evidence>